<proteinExistence type="predicted"/>
<feature type="region of interest" description="Disordered" evidence="1">
    <location>
        <begin position="1"/>
        <end position="83"/>
    </location>
</feature>
<dbReference type="Proteomes" id="UP000541154">
    <property type="component" value="Unassembled WGS sequence"/>
</dbReference>
<comment type="caution">
    <text evidence="2">The sequence shown here is derived from an EMBL/GenBank/DDBJ whole genome shotgun (WGS) entry which is preliminary data.</text>
</comment>
<evidence type="ECO:0000313" key="2">
    <source>
        <dbReference type="EMBL" id="KAF5857558.1"/>
    </source>
</evidence>
<accession>A0A8H5ZVD6</accession>
<dbReference type="AlphaFoldDB" id="A0A8H5ZVD6"/>
<keyword evidence="3" id="KW-1185">Reference proteome</keyword>
<feature type="compositionally biased region" description="Polar residues" evidence="1">
    <location>
        <begin position="12"/>
        <end position="22"/>
    </location>
</feature>
<reference evidence="2 3" key="1">
    <citation type="submission" date="2019-04" db="EMBL/GenBank/DDBJ databases">
        <title>Aspergillus burnettii sp. nov., novel species from soil in southeast Queensland.</title>
        <authorList>
            <person name="Gilchrist C.L.M."/>
            <person name="Pitt J.I."/>
            <person name="Lange L."/>
            <person name="Lacey H.J."/>
            <person name="Vuong D."/>
            <person name="Midgley D.J."/>
            <person name="Greenfield P."/>
            <person name="Bradbury M."/>
            <person name="Lacey E."/>
            <person name="Busk P.K."/>
            <person name="Pilgaard B."/>
            <person name="Chooi Y.H."/>
            <person name="Piggott A.M."/>
        </authorList>
    </citation>
    <scope>NUCLEOTIDE SEQUENCE [LARGE SCALE GENOMIC DNA]</scope>
    <source>
        <strain evidence="2 3">FRR 5400</strain>
    </source>
</reference>
<organism evidence="2 3">
    <name type="scientific">Petromyces alliaceus</name>
    <name type="common">Aspergillus alliaceus</name>
    <dbReference type="NCBI Taxonomy" id="209559"/>
    <lineage>
        <taxon>Eukaryota</taxon>
        <taxon>Fungi</taxon>
        <taxon>Dikarya</taxon>
        <taxon>Ascomycota</taxon>
        <taxon>Pezizomycotina</taxon>
        <taxon>Eurotiomycetes</taxon>
        <taxon>Eurotiomycetidae</taxon>
        <taxon>Eurotiales</taxon>
        <taxon>Aspergillaceae</taxon>
        <taxon>Aspergillus</taxon>
        <taxon>Aspergillus subgen. Circumdati</taxon>
    </lineage>
</organism>
<dbReference type="EMBL" id="SPNV01000251">
    <property type="protein sequence ID" value="KAF5857558.1"/>
    <property type="molecule type" value="Genomic_DNA"/>
</dbReference>
<protein>
    <submittedName>
        <fullName evidence="2">Uncharacterized protein</fullName>
    </submittedName>
</protein>
<evidence type="ECO:0000313" key="3">
    <source>
        <dbReference type="Proteomes" id="UP000541154"/>
    </source>
</evidence>
<evidence type="ECO:0000256" key="1">
    <source>
        <dbReference type="SAM" id="MobiDB-lite"/>
    </source>
</evidence>
<gene>
    <name evidence="2" type="ORF">ETB97_005661</name>
</gene>
<sequence>MATLIDGAAPRTSATPFSTPNKCGQKGAQAGVTGTLDTTSGDSPGYKEDHAAKKARTSSWEGILQRRCRQGGPRLNTQSSRME</sequence>
<name>A0A8H5ZVD6_PETAA</name>